<organism evidence="8 9">
    <name type="scientific">Xiashengella succiniciproducens</name>
    <dbReference type="NCBI Taxonomy" id="2949635"/>
    <lineage>
        <taxon>Bacteria</taxon>
        <taxon>Pseudomonadati</taxon>
        <taxon>Bacteroidota</taxon>
        <taxon>Bacteroidia</taxon>
        <taxon>Marinilabiliales</taxon>
        <taxon>Marinilabiliaceae</taxon>
        <taxon>Xiashengella</taxon>
    </lineage>
</organism>
<comment type="subcellular location">
    <subcellularLocation>
        <location evidence="1">Cell inner membrane</location>
    </subcellularLocation>
</comment>
<evidence type="ECO:0008006" key="10">
    <source>
        <dbReference type="Google" id="ProtNLM"/>
    </source>
</evidence>
<dbReference type="GO" id="GO:0005886">
    <property type="term" value="C:plasma membrane"/>
    <property type="evidence" value="ECO:0007669"/>
    <property type="project" value="UniProtKB-SubCell"/>
</dbReference>
<keyword evidence="7" id="KW-0812">Transmembrane</keyword>
<dbReference type="Pfam" id="PF03279">
    <property type="entry name" value="Lip_A_acyltrans"/>
    <property type="match status" value="1"/>
</dbReference>
<evidence type="ECO:0000256" key="3">
    <source>
        <dbReference type="ARBA" id="ARBA00022519"/>
    </source>
</evidence>
<keyword evidence="6" id="KW-0012">Acyltransferase</keyword>
<keyword evidence="7" id="KW-1133">Transmembrane helix</keyword>
<keyword evidence="5 7" id="KW-0472">Membrane</keyword>
<dbReference type="Proteomes" id="UP001056426">
    <property type="component" value="Chromosome"/>
</dbReference>
<keyword evidence="4" id="KW-0808">Transferase</keyword>
<dbReference type="KEGG" id="alkq:M9189_10945"/>
<name>A0A9J6ZNA4_9BACT</name>
<dbReference type="AlphaFoldDB" id="A0A9J6ZNA4"/>
<evidence type="ECO:0000256" key="2">
    <source>
        <dbReference type="ARBA" id="ARBA00022475"/>
    </source>
</evidence>
<gene>
    <name evidence="8" type="ORF">M9189_10945</name>
</gene>
<dbReference type="PANTHER" id="PTHR30606">
    <property type="entry name" value="LIPID A BIOSYNTHESIS LAUROYL ACYLTRANSFERASE"/>
    <property type="match status" value="1"/>
</dbReference>
<evidence type="ECO:0000256" key="5">
    <source>
        <dbReference type="ARBA" id="ARBA00023136"/>
    </source>
</evidence>
<dbReference type="EMBL" id="CP098400">
    <property type="protein sequence ID" value="URW79372.1"/>
    <property type="molecule type" value="Genomic_DNA"/>
</dbReference>
<dbReference type="CDD" id="cd07984">
    <property type="entry name" value="LPLAT_LABLAT-like"/>
    <property type="match status" value="1"/>
</dbReference>
<sequence length="303" mass="35427">MANWSGKSRGGTFGYSFFILLIRKTNLSVSYFFLRIVALYYFLFVRSRNIEFYFRRIHKLEGLKFFMAIYQNYRLLGEILIDKIAFMVKKNPGFTFNYEGEEYLHQMAAAGKGGMLIGAHMGNWELAGNLLDRIDCKVNVLMLDVEHQNIRNLLGRYGIERKFEVIPIQDDFSHLIKIKEALARNEFVVMHGDRYVEGNDVVSVDFLGARAKFPVGPLYMASKFGVPVSFVFTLKEGTRRYHFYATPPELFPYPSKLKQRQEQLKAMVEKYVASLENILSKYPHQWFNYFPFWEEEVKALAKS</sequence>
<reference evidence="8" key="2">
    <citation type="submission" date="2022-06" db="EMBL/GenBank/DDBJ databases">
        <title>Xiashengella guii gen. nov. sp. nov., a bacterium isolated form anaerobic digestion tank.</title>
        <authorList>
            <person name="Huang H."/>
        </authorList>
    </citation>
    <scope>NUCLEOTIDE SEQUENCE</scope>
    <source>
        <strain evidence="8">Ai-910</strain>
    </source>
</reference>
<accession>A0A9J6ZNA4</accession>
<keyword evidence="3" id="KW-0997">Cell inner membrane</keyword>
<evidence type="ECO:0000313" key="9">
    <source>
        <dbReference type="Proteomes" id="UP001056426"/>
    </source>
</evidence>
<dbReference type="PANTHER" id="PTHR30606:SF10">
    <property type="entry name" value="PHOSPHATIDYLINOSITOL MANNOSIDE ACYLTRANSFERASE"/>
    <property type="match status" value="1"/>
</dbReference>
<proteinExistence type="predicted"/>
<feature type="transmembrane region" description="Helical" evidence="7">
    <location>
        <begin position="27"/>
        <end position="45"/>
    </location>
</feature>
<evidence type="ECO:0000256" key="7">
    <source>
        <dbReference type="SAM" id="Phobius"/>
    </source>
</evidence>
<dbReference type="RefSeq" id="WP_250723212.1">
    <property type="nucleotide sequence ID" value="NZ_CP098400.1"/>
</dbReference>
<evidence type="ECO:0000256" key="6">
    <source>
        <dbReference type="ARBA" id="ARBA00023315"/>
    </source>
</evidence>
<reference evidence="8" key="1">
    <citation type="submission" date="2022-05" db="EMBL/GenBank/DDBJ databases">
        <authorList>
            <person name="Sun X."/>
        </authorList>
    </citation>
    <scope>NUCLEOTIDE SEQUENCE</scope>
    <source>
        <strain evidence="8">Ai-910</strain>
    </source>
</reference>
<evidence type="ECO:0000256" key="1">
    <source>
        <dbReference type="ARBA" id="ARBA00004533"/>
    </source>
</evidence>
<keyword evidence="9" id="KW-1185">Reference proteome</keyword>
<protein>
    <recommendedName>
        <fullName evidence="10">Lipid A biosynthesis acyltransferase</fullName>
    </recommendedName>
</protein>
<evidence type="ECO:0000256" key="4">
    <source>
        <dbReference type="ARBA" id="ARBA00022679"/>
    </source>
</evidence>
<keyword evidence="2" id="KW-1003">Cell membrane</keyword>
<dbReference type="GO" id="GO:0009247">
    <property type="term" value="P:glycolipid biosynthetic process"/>
    <property type="evidence" value="ECO:0007669"/>
    <property type="project" value="UniProtKB-ARBA"/>
</dbReference>
<evidence type="ECO:0000313" key="8">
    <source>
        <dbReference type="EMBL" id="URW79372.1"/>
    </source>
</evidence>
<dbReference type="InterPro" id="IPR004960">
    <property type="entry name" value="LipA_acyltrans"/>
</dbReference>
<dbReference type="GO" id="GO:0016746">
    <property type="term" value="F:acyltransferase activity"/>
    <property type="evidence" value="ECO:0007669"/>
    <property type="project" value="UniProtKB-KW"/>
</dbReference>